<dbReference type="GO" id="GO:0003700">
    <property type="term" value="F:DNA-binding transcription factor activity"/>
    <property type="evidence" value="ECO:0007669"/>
    <property type="project" value="InterPro"/>
</dbReference>
<comment type="caution">
    <text evidence="2">The sequence shown here is derived from an EMBL/GenBank/DDBJ whole genome shotgun (WGS) entry which is preliminary data.</text>
</comment>
<dbReference type="Proteomes" id="UP000279275">
    <property type="component" value="Unassembled WGS sequence"/>
</dbReference>
<dbReference type="Gene3D" id="1.10.10.10">
    <property type="entry name" value="Winged helix-like DNA-binding domain superfamily/Winged helix DNA-binding domain"/>
    <property type="match status" value="1"/>
</dbReference>
<dbReference type="EMBL" id="RFFH01000006">
    <property type="protein sequence ID" value="RMI31666.1"/>
    <property type="molecule type" value="Genomic_DNA"/>
</dbReference>
<accession>A0A3M2L3W3</accession>
<dbReference type="SUPFAM" id="SSF46785">
    <property type="entry name" value="Winged helix' DNA-binding domain"/>
    <property type="match status" value="1"/>
</dbReference>
<dbReference type="RefSeq" id="WP_122188801.1">
    <property type="nucleotide sequence ID" value="NZ_RFFH01000006.1"/>
</dbReference>
<evidence type="ECO:0000313" key="3">
    <source>
        <dbReference type="Proteomes" id="UP000279275"/>
    </source>
</evidence>
<proteinExistence type="predicted"/>
<sequence>MGEFTVVGLRVVRAAARTGSSTRAAERLRYTQSAESRQVTLVEHDCTGRSPSRHSHERPPSGEFAVGGLAFGCENGCPVQR</sequence>
<dbReference type="InterPro" id="IPR000847">
    <property type="entry name" value="LysR_HTH_N"/>
</dbReference>
<dbReference type="InterPro" id="IPR036390">
    <property type="entry name" value="WH_DNA-bd_sf"/>
</dbReference>
<keyword evidence="3" id="KW-1185">Reference proteome</keyword>
<protein>
    <submittedName>
        <fullName evidence="2">LysR family transcriptional regulator</fullName>
    </submittedName>
</protein>
<evidence type="ECO:0000259" key="1">
    <source>
        <dbReference type="Pfam" id="PF00126"/>
    </source>
</evidence>
<organism evidence="2 3">
    <name type="scientific">Nocardia stercoris</name>
    <dbReference type="NCBI Taxonomy" id="2483361"/>
    <lineage>
        <taxon>Bacteria</taxon>
        <taxon>Bacillati</taxon>
        <taxon>Actinomycetota</taxon>
        <taxon>Actinomycetes</taxon>
        <taxon>Mycobacteriales</taxon>
        <taxon>Nocardiaceae</taxon>
        <taxon>Nocardia</taxon>
    </lineage>
</organism>
<evidence type="ECO:0000313" key="2">
    <source>
        <dbReference type="EMBL" id="RMI31666.1"/>
    </source>
</evidence>
<dbReference type="Pfam" id="PF00126">
    <property type="entry name" value="HTH_1"/>
    <property type="match status" value="1"/>
</dbReference>
<gene>
    <name evidence="2" type="ORF">EBN03_15750</name>
</gene>
<dbReference type="AlphaFoldDB" id="A0A3M2L3W3"/>
<dbReference type="InterPro" id="IPR036388">
    <property type="entry name" value="WH-like_DNA-bd_sf"/>
</dbReference>
<feature type="domain" description="HTH lysR-type" evidence="1">
    <location>
        <begin position="9"/>
        <end position="45"/>
    </location>
</feature>
<name>A0A3M2L3W3_9NOCA</name>
<reference evidence="2 3" key="1">
    <citation type="submission" date="2018-10" db="EMBL/GenBank/DDBJ databases">
        <title>Isolation from cow dung.</title>
        <authorList>
            <person name="Ling L."/>
        </authorList>
    </citation>
    <scope>NUCLEOTIDE SEQUENCE [LARGE SCALE GENOMIC DNA]</scope>
    <source>
        <strain evidence="2 3">NEAU-LL90</strain>
    </source>
</reference>